<reference evidence="6" key="2">
    <citation type="submission" date="2017-05" db="UniProtKB">
        <authorList>
            <consortium name="EnsemblMetazoa"/>
        </authorList>
    </citation>
    <scope>IDENTIFICATION</scope>
</reference>
<evidence type="ECO:0000256" key="4">
    <source>
        <dbReference type="ARBA" id="ARBA00048098"/>
    </source>
</evidence>
<evidence type="ECO:0000256" key="2">
    <source>
        <dbReference type="ARBA" id="ARBA00011984"/>
    </source>
</evidence>
<dbReference type="EC" id="3.6.5.2" evidence="2"/>
<dbReference type="InterPro" id="IPR001806">
    <property type="entry name" value="Small_GTPase"/>
</dbReference>
<dbReference type="KEGG" id="aqu:100634285"/>
<reference evidence="7" key="1">
    <citation type="journal article" date="2010" name="Nature">
        <title>The Amphimedon queenslandica genome and the evolution of animal complexity.</title>
        <authorList>
            <person name="Srivastava M."/>
            <person name="Simakov O."/>
            <person name="Chapman J."/>
            <person name="Fahey B."/>
            <person name="Gauthier M.E."/>
            <person name="Mitros T."/>
            <person name="Richards G.S."/>
            <person name="Conaco C."/>
            <person name="Dacre M."/>
            <person name="Hellsten U."/>
            <person name="Larroux C."/>
            <person name="Putnam N.H."/>
            <person name="Stanke M."/>
            <person name="Adamska M."/>
            <person name="Darling A."/>
            <person name="Degnan S.M."/>
            <person name="Oakley T.H."/>
            <person name="Plachetzki D.C."/>
            <person name="Zhai Y."/>
            <person name="Adamski M."/>
            <person name="Calcino A."/>
            <person name="Cummins S.F."/>
            <person name="Goodstein D.M."/>
            <person name="Harris C."/>
            <person name="Jackson D.J."/>
            <person name="Leys S.P."/>
            <person name="Shu S."/>
            <person name="Woodcroft B.J."/>
            <person name="Vervoort M."/>
            <person name="Kosik K.S."/>
            <person name="Manning G."/>
            <person name="Degnan B.M."/>
            <person name="Rokhsar D.S."/>
        </authorList>
    </citation>
    <scope>NUCLEOTIDE SEQUENCE [LARGE SCALE GENOMIC DNA]</scope>
</reference>
<evidence type="ECO:0000256" key="3">
    <source>
        <dbReference type="ARBA" id="ARBA00022801"/>
    </source>
</evidence>
<accession>A0A1X7U3D5</accession>
<sequence>MNHKHSLSSGSRSSSSSSINSDDGASKEVRIAVVGQGGVGKSALIVRFITGRFLHSYNPTLEDKYTKTMRVEGESYRLSILDTAGEDDRHIMYYFSFSHVLLLLFDLNDRSSFRKARLIRQKADAHWHGSRPISTVLVGCKGDMERKVSTSEALAVAKELDCCYVETSAAEGHNCALPFKTAIKMYSHLYTDRFDIMDSGEHTNKSSRGIIRRLLSPMSSGKRESRDLSPLRLPAARHSELSVVSPLRSSVSFNSQTPEGPEPITITISMES</sequence>
<dbReference type="EnsemblMetazoa" id="XM_003389103.3">
    <property type="protein sequence ID" value="XP_003389151.1"/>
    <property type="gene ID" value="LOC100634285"/>
</dbReference>
<feature type="region of interest" description="Disordered" evidence="5">
    <location>
        <begin position="1"/>
        <end position="23"/>
    </location>
</feature>
<dbReference type="EnsemblMetazoa" id="Aqu2.1.22054_001">
    <property type="protein sequence ID" value="Aqu2.1.22054_001"/>
    <property type="gene ID" value="Aqu2.1.22054"/>
</dbReference>
<evidence type="ECO:0000313" key="7">
    <source>
        <dbReference type="Proteomes" id="UP000007879"/>
    </source>
</evidence>
<dbReference type="SMART" id="SM00173">
    <property type="entry name" value="RAS"/>
    <property type="match status" value="1"/>
</dbReference>
<protein>
    <recommendedName>
        <fullName evidence="2">small monomeric GTPase</fullName>
        <ecNumber evidence="2">3.6.5.2</ecNumber>
    </recommendedName>
</protein>
<dbReference type="PRINTS" id="PR00449">
    <property type="entry name" value="RASTRNSFRMNG"/>
</dbReference>
<dbReference type="STRING" id="400682.A0A1X7U3D5"/>
<keyword evidence="7" id="KW-1185">Reference proteome</keyword>
<dbReference type="PROSITE" id="PS51421">
    <property type="entry name" value="RAS"/>
    <property type="match status" value="1"/>
</dbReference>
<evidence type="ECO:0000313" key="6">
    <source>
        <dbReference type="EnsemblMetazoa" id="Aqu2.1.22054_001"/>
    </source>
</evidence>
<dbReference type="Pfam" id="PF00071">
    <property type="entry name" value="Ras"/>
    <property type="match status" value="1"/>
</dbReference>
<dbReference type="InterPro" id="IPR051065">
    <property type="entry name" value="Ras-related_GTPase"/>
</dbReference>
<dbReference type="GO" id="GO:0005525">
    <property type="term" value="F:GTP binding"/>
    <property type="evidence" value="ECO:0007669"/>
    <property type="project" value="InterPro"/>
</dbReference>
<proteinExistence type="inferred from homology"/>
<dbReference type="PANTHER" id="PTHR45704">
    <property type="entry name" value="RAS-LIKE FAMILY MEMBER 11"/>
    <property type="match status" value="1"/>
</dbReference>
<dbReference type="NCBIfam" id="TIGR00231">
    <property type="entry name" value="small_GTP"/>
    <property type="match status" value="1"/>
</dbReference>
<gene>
    <name evidence="6" type="primary">100634285</name>
</gene>
<dbReference type="GO" id="GO:0003925">
    <property type="term" value="F:G protein activity"/>
    <property type="evidence" value="ECO:0007669"/>
    <property type="project" value="UniProtKB-EC"/>
</dbReference>
<name>A0A1X7U3D5_AMPQE</name>
<dbReference type="PROSITE" id="PS51419">
    <property type="entry name" value="RAB"/>
    <property type="match status" value="1"/>
</dbReference>
<comment type="similarity">
    <text evidence="1">Belongs to the small GTPase superfamily. Ras family.</text>
</comment>
<dbReference type="Gene3D" id="3.40.50.300">
    <property type="entry name" value="P-loop containing nucleotide triphosphate hydrolases"/>
    <property type="match status" value="1"/>
</dbReference>
<dbReference type="PROSITE" id="PS51420">
    <property type="entry name" value="RHO"/>
    <property type="match status" value="1"/>
</dbReference>
<dbReference type="Proteomes" id="UP000007879">
    <property type="component" value="Unassembled WGS sequence"/>
</dbReference>
<dbReference type="InterPro" id="IPR027417">
    <property type="entry name" value="P-loop_NTPase"/>
</dbReference>
<dbReference type="SMART" id="SM00175">
    <property type="entry name" value="RAB"/>
    <property type="match status" value="1"/>
</dbReference>
<keyword evidence="3" id="KW-0378">Hydrolase</keyword>
<evidence type="ECO:0000256" key="5">
    <source>
        <dbReference type="SAM" id="MobiDB-lite"/>
    </source>
</evidence>
<dbReference type="AlphaFoldDB" id="A0A1X7U3D5"/>
<feature type="compositionally biased region" description="Low complexity" evidence="5">
    <location>
        <begin position="7"/>
        <end position="21"/>
    </location>
</feature>
<dbReference type="eggNOG" id="KOG0395">
    <property type="taxonomic scope" value="Eukaryota"/>
</dbReference>
<evidence type="ECO:0000256" key="1">
    <source>
        <dbReference type="ARBA" id="ARBA00008344"/>
    </source>
</evidence>
<dbReference type="InterPro" id="IPR005225">
    <property type="entry name" value="Small_GTP-bd"/>
</dbReference>
<organism evidence="6">
    <name type="scientific">Amphimedon queenslandica</name>
    <name type="common">Sponge</name>
    <dbReference type="NCBI Taxonomy" id="400682"/>
    <lineage>
        <taxon>Eukaryota</taxon>
        <taxon>Metazoa</taxon>
        <taxon>Porifera</taxon>
        <taxon>Demospongiae</taxon>
        <taxon>Heteroscleromorpha</taxon>
        <taxon>Haplosclerida</taxon>
        <taxon>Niphatidae</taxon>
        <taxon>Amphimedon</taxon>
    </lineage>
</organism>
<dbReference type="SUPFAM" id="SSF52540">
    <property type="entry name" value="P-loop containing nucleoside triphosphate hydrolases"/>
    <property type="match status" value="1"/>
</dbReference>
<dbReference type="OrthoDB" id="265044at2759"/>
<dbReference type="InParanoid" id="A0A1X7U3D5"/>
<dbReference type="SMART" id="SM00174">
    <property type="entry name" value="RHO"/>
    <property type="match status" value="1"/>
</dbReference>
<comment type="catalytic activity">
    <reaction evidence="4">
        <text>GTP + H2O = GDP + phosphate + H(+)</text>
        <dbReference type="Rhea" id="RHEA:19669"/>
        <dbReference type="ChEBI" id="CHEBI:15377"/>
        <dbReference type="ChEBI" id="CHEBI:15378"/>
        <dbReference type="ChEBI" id="CHEBI:37565"/>
        <dbReference type="ChEBI" id="CHEBI:43474"/>
        <dbReference type="ChEBI" id="CHEBI:58189"/>
        <dbReference type="EC" id="3.6.5.2"/>
    </reaction>
</comment>
<feature type="region of interest" description="Disordered" evidence="5">
    <location>
        <begin position="251"/>
        <end position="272"/>
    </location>
</feature>